<protein>
    <recommendedName>
        <fullName evidence="4">DUF320 domain-containing protein</fullName>
    </recommendedName>
</protein>
<name>A0A5D0NNM4_9ACTN</name>
<feature type="chain" id="PRO_5038839372" description="DUF320 domain-containing protein" evidence="1">
    <location>
        <begin position="28"/>
        <end position="69"/>
    </location>
</feature>
<sequence length="69" mass="6568">MSALTRCVTVAALATAAVAALALPAGAEPARAAAPDPVSMINCTISAASNPGGANLVPLVAGPVKCLNL</sequence>
<keyword evidence="1" id="KW-0732">Signal</keyword>
<dbReference type="RefSeq" id="WP_148344278.1">
    <property type="nucleotide sequence ID" value="NZ_VSFG01000002.1"/>
</dbReference>
<evidence type="ECO:0008006" key="4">
    <source>
        <dbReference type="Google" id="ProtNLM"/>
    </source>
</evidence>
<dbReference type="Proteomes" id="UP000323380">
    <property type="component" value="Unassembled WGS sequence"/>
</dbReference>
<dbReference type="EMBL" id="VSFG01000002">
    <property type="protein sequence ID" value="TYB46143.1"/>
    <property type="molecule type" value="Genomic_DNA"/>
</dbReference>
<dbReference type="AlphaFoldDB" id="A0A5D0NNM4"/>
<evidence type="ECO:0000256" key="1">
    <source>
        <dbReference type="SAM" id="SignalP"/>
    </source>
</evidence>
<keyword evidence="3" id="KW-1185">Reference proteome</keyword>
<evidence type="ECO:0000313" key="2">
    <source>
        <dbReference type="EMBL" id="TYB46143.1"/>
    </source>
</evidence>
<gene>
    <name evidence="2" type="ORF">FXF69_12665</name>
</gene>
<comment type="caution">
    <text evidence="2">The sequence shown here is derived from an EMBL/GenBank/DDBJ whole genome shotgun (WGS) entry which is preliminary data.</text>
</comment>
<dbReference type="STRING" id="1220554.GCA_001552135_04711"/>
<accession>A0A5D0NNM4</accession>
<organism evidence="2 3">
    <name type="scientific">Actinomadura chibensis</name>
    <dbReference type="NCBI Taxonomy" id="392828"/>
    <lineage>
        <taxon>Bacteria</taxon>
        <taxon>Bacillati</taxon>
        <taxon>Actinomycetota</taxon>
        <taxon>Actinomycetes</taxon>
        <taxon>Streptosporangiales</taxon>
        <taxon>Thermomonosporaceae</taxon>
        <taxon>Actinomadura</taxon>
    </lineage>
</organism>
<feature type="signal peptide" evidence="1">
    <location>
        <begin position="1"/>
        <end position="27"/>
    </location>
</feature>
<proteinExistence type="predicted"/>
<evidence type="ECO:0000313" key="3">
    <source>
        <dbReference type="Proteomes" id="UP000323380"/>
    </source>
</evidence>
<reference evidence="2 3" key="1">
    <citation type="submission" date="2019-08" db="EMBL/GenBank/DDBJ databases">
        <title>Actinomadura sp. nov. CYP1-5 isolated from mountain soil.</title>
        <authorList>
            <person name="Songsumanus A."/>
            <person name="Kuncharoen N."/>
            <person name="Kudo T."/>
            <person name="Yuki M."/>
            <person name="Igarashi Y."/>
            <person name="Tanasupawat S."/>
        </authorList>
    </citation>
    <scope>NUCLEOTIDE SEQUENCE [LARGE SCALE GENOMIC DNA]</scope>
    <source>
        <strain evidence="2 3">JCM 14158</strain>
    </source>
</reference>